<dbReference type="AlphaFoldDB" id="I8RDE4"/>
<name>I8RDE4_9FIRM</name>
<accession>I8RDE4</accession>
<protein>
    <submittedName>
        <fullName evidence="1">Uncharacterized protein</fullName>
    </submittedName>
</protein>
<evidence type="ECO:0000313" key="1">
    <source>
        <dbReference type="EMBL" id="EIW17278.1"/>
    </source>
</evidence>
<reference evidence="1 2" key="1">
    <citation type="journal article" date="2012" name="J. Bacteriol.">
        <title>Draft Genome Sequences for Two Metal-Reducing Pelosinus fermentans Strains Isolated from a Cr(VI)-Contaminated Site and for Type Strain R7.</title>
        <authorList>
            <person name="Brown S.D."/>
            <person name="Podar M."/>
            <person name="Klingeman D.M."/>
            <person name="Johnson C.M."/>
            <person name="Yang Z.K."/>
            <person name="Utturkar S.M."/>
            <person name="Land M.L."/>
            <person name="Mosher J.J."/>
            <person name="Hurt R.A.Jr."/>
            <person name="Phelps T.J."/>
            <person name="Palumbo A.V."/>
            <person name="Arkin A.P."/>
            <person name="Hazen T.C."/>
            <person name="Elias D.A."/>
        </authorList>
    </citation>
    <scope>NUCLEOTIDE SEQUENCE [LARGE SCALE GENOMIC DNA]</scope>
    <source>
        <strain evidence="1 2">B4</strain>
    </source>
</reference>
<proteinExistence type="predicted"/>
<sequence length="51" mass="5890">MEKLELLSRIGKLSSVLHSDDLAKYNLANESIIEMKRVLDELSEIYITTYC</sequence>
<gene>
    <name evidence="1" type="ORF">FB4_4634</name>
</gene>
<organism evidence="1 2">
    <name type="scientific">Pelosinus fermentans B4</name>
    <dbReference type="NCBI Taxonomy" id="1149862"/>
    <lineage>
        <taxon>Bacteria</taxon>
        <taxon>Bacillati</taxon>
        <taxon>Bacillota</taxon>
        <taxon>Negativicutes</taxon>
        <taxon>Selenomonadales</taxon>
        <taxon>Sporomusaceae</taxon>
        <taxon>Pelosinus</taxon>
    </lineage>
</organism>
<keyword evidence="2" id="KW-1185">Reference proteome</keyword>
<evidence type="ECO:0000313" key="2">
    <source>
        <dbReference type="Proteomes" id="UP000004324"/>
    </source>
</evidence>
<dbReference type="EMBL" id="AKVJ01000031">
    <property type="protein sequence ID" value="EIW17278.1"/>
    <property type="molecule type" value="Genomic_DNA"/>
</dbReference>
<dbReference type="PATRIC" id="fig|1149862.3.peg.3601"/>
<dbReference type="Proteomes" id="UP000004324">
    <property type="component" value="Unassembled WGS sequence"/>
</dbReference>
<comment type="caution">
    <text evidence="1">The sequence shown here is derived from an EMBL/GenBank/DDBJ whole genome shotgun (WGS) entry which is preliminary data.</text>
</comment>